<organism evidence="2">
    <name type="scientific">bioreactor metagenome</name>
    <dbReference type="NCBI Taxonomy" id="1076179"/>
    <lineage>
        <taxon>unclassified sequences</taxon>
        <taxon>metagenomes</taxon>
        <taxon>ecological metagenomes</taxon>
    </lineage>
</organism>
<dbReference type="AlphaFoldDB" id="A0A645HU18"/>
<reference evidence="2" key="1">
    <citation type="submission" date="2019-08" db="EMBL/GenBank/DDBJ databases">
        <authorList>
            <person name="Kucharzyk K."/>
            <person name="Murdoch R.W."/>
            <person name="Higgins S."/>
            <person name="Loffler F."/>
        </authorList>
    </citation>
    <scope>NUCLEOTIDE SEQUENCE</scope>
</reference>
<keyword evidence="1" id="KW-0812">Transmembrane</keyword>
<comment type="caution">
    <text evidence="2">The sequence shown here is derived from an EMBL/GenBank/DDBJ whole genome shotgun (WGS) entry which is preliminary data.</text>
</comment>
<evidence type="ECO:0000313" key="2">
    <source>
        <dbReference type="EMBL" id="MPN42541.1"/>
    </source>
</evidence>
<sequence>MGAAGIAVICPANADQPVRPPGGIGELLLIIVVPVGFAFHPASIILLRPVKHAGKIRALQPVCKIAVERGGYVQRRLLRRRGGRVQNLAVLRHHPEHRKLIAV</sequence>
<keyword evidence="1" id="KW-1133">Transmembrane helix</keyword>
<feature type="transmembrane region" description="Helical" evidence="1">
    <location>
        <begin position="24"/>
        <end position="47"/>
    </location>
</feature>
<protein>
    <submittedName>
        <fullName evidence="2">Uncharacterized protein</fullName>
    </submittedName>
</protein>
<dbReference type="EMBL" id="VSSQ01100338">
    <property type="protein sequence ID" value="MPN42541.1"/>
    <property type="molecule type" value="Genomic_DNA"/>
</dbReference>
<accession>A0A645HU18</accession>
<evidence type="ECO:0000256" key="1">
    <source>
        <dbReference type="SAM" id="Phobius"/>
    </source>
</evidence>
<name>A0A645HU18_9ZZZZ</name>
<keyword evidence="1" id="KW-0472">Membrane</keyword>
<proteinExistence type="predicted"/>
<gene>
    <name evidence="2" type="ORF">SDC9_190098</name>
</gene>